<reference evidence="2 3" key="1">
    <citation type="journal article" date="2018" name="Nat. Ecol. Evol.">
        <title>Pezizomycetes genomes reveal the molecular basis of ectomycorrhizal truffle lifestyle.</title>
        <authorList>
            <person name="Murat C."/>
            <person name="Payen T."/>
            <person name="Noel B."/>
            <person name="Kuo A."/>
            <person name="Morin E."/>
            <person name="Chen J."/>
            <person name="Kohler A."/>
            <person name="Krizsan K."/>
            <person name="Balestrini R."/>
            <person name="Da Silva C."/>
            <person name="Montanini B."/>
            <person name="Hainaut M."/>
            <person name="Levati E."/>
            <person name="Barry K.W."/>
            <person name="Belfiori B."/>
            <person name="Cichocki N."/>
            <person name="Clum A."/>
            <person name="Dockter R.B."/>
            <person name="Fauchery L."/>
            <person name="Guy J."/>
            <person name="Iotti M."/>
            <person name="Le Tacon F."/>
            <person name="Lindquist E.A."/>
            <person name="Lipzen A."/>
            <person name="Malagnac F."/>
            <person name="Mello A."/>
            <person name="Molinier V."/>
            <person name="Miyauchi S."/>
            <person name="Poulain J."/>
            <person name="Riccioni C."/>
            <person name="Rubini A."/>
            <person name="Sitrit Y."/>
            <person name="Splivallo R."/>
            <person name="Traeger S."/>
            <person name="Wang M."/>
            <person name="Zifcakova L."/>
            <person name="Wipf D."/>
            <person name="Zambonelli A."/>
            <person name="Paolocci F."/>
            <person name="Nowrousian M."/>
            <person name="Ottonello S."/>
            <person name="Baldrian P."/>
            <person name="Spatafora J.W."/>
            <person name="Henrissat B."/>
            <person name="Nagy L.G."/>
            <person name="Aury J.M."/>
            <person name="Wincker P."/>
            <person name="Grigoriev I.V."/>
            <person name="Bonfante P."/>
            <person name="Martin F.M."/>
        </authorList>
    </citation>
    <scope>NUCLEOTIDE SEQUENCE [LARGE SCALE GENOMIC DNA]</scope>
    <source>
        <strain evidence="2 3">ATCC MYA-4762</strain>
    </source>
</reference>
<organism evidence="2 3">
    <name type="scientific">Terfezia boudieri ATCC MYA-4762</name>
    <dbReference type="NCBI Taxonomy" id="1051890"/>
    <lineage>
        <taxon>Eukaryota</taxon>
        <taxon>Fungi</taxon>
        <taxon>Dikarya</taxon>
        <taxon>Ascomycota</taxon>
        <taxon>Pezizomycotina</taxon>
        <taxon>Pezizomycetes</taxon>
        <taxon>Pezizales</taxon>
        <taxon>Pezizaceae</taxon>
        <taxon>Terfezia</taxon>
    </lineage>
</organism>
<proteinExistence type="predicted"/>
<dbReference type="InParanoid" id="A0A3N4M026"/>
<protein>
    <submittedName>
        <fullName evidence="2">Uncharacterized protein</fullName>
    </submittedName>
</protein>
<dbReference type="Proteomes" id="UP000267821">
    <property type="component" value="Unassembled WGS sequence"/>
</dbReference>
<gene>
    <name evidence="2" type="ORF">L211DRAFT_846909</name>
</gene>
<sequence>MELPRVLPSSGSTELSINSAAGAIGTPESSIASNASPQLPPAPPPTSNPPSYMSTVNSSLQSTCLSLFHAVAPRPDPEFEPASPPGTPPIPRSMIADSMEPQLRKLRAEALESGGRGENRVRGVGHAYVTARLQEWAAISGQDGEGPGVMMMDEDGGEGVENGGQRYHCVNHYLVMRVGKCRGLRKAQRMKVSTIGRETMCECAGRKRLRPCRRCGPEEDYYDVGNEFKT</sequence>
<accession>A0A3N4M026</accession>
<evidence type="ECO:0000313" key="3">
    <source>
        <dbReference type="Proteomes" id="UP000267821"/>
    </source>
</evidence>
<dbReference type="OrthoDB" id="10445929at2759"/>
<evidence type="ECO:0000313" key="2">
    <source>
        <dbReference type="EMBL" id="RPB26742.1"/>
    </source>
</evidence>
<feature type="compositionally biased region" description="Polar residues" evidence="1">
    <location>
        <begin position="9"/>
        <end position="19"/>
    </location>
</feature>
<feature type="compositionally biased region" description="Pro residues" evidence="1">
    <location>
        <begin position="38"/>
        <end position="48"/>
    </location>
</feature>
<evidence type="ECO:0000256" key="1">
    <source>
        <dbReference type="SAM" id="MobiDB-lite"/>
    </source>
</evidence>
<dbReference type="AlphaFoldDB" id="A0A3N4M026"/>
<feature type="region of interest" description="Disordered" evidence="1">
    <location>
        <begin position="1"/>
        <end position="58"/>
    </location>
</feature>
<name>A0A3N4M026_9PEZI</name>
<keyword evidence="3" id="KW-1185">Reference proteome</keyword>
<dbReference type="EMBL" id="ML121533">
    <property type="protein sequence ID" value="RPB26742.1"/>
    <property type="molecule type" value="Genomic_DNA"/>
</dbReference>